<sequence length="175" mass="19321">MMLSVNKQFSRHLRVIHACEKGATGVYWGHRWVAAWRYPDLVPALTAMHGHETEHYALFGQLLAVKNSPQVGLPILWCAGGILYGVVTALLGRRAIWKSTAIIEAIVEQELLAASEFFQAHDPQVSAAIEKILLDELQHKEQAQAQSLGWATIDAYIEPMAVAGAQLSKNLAEKL</sequence>
<evidence type="ECO:0000256" key="2">
    <source>
        <dbReference type="ARBA" id="ARBA00022688"/>
    </source>
</evidence>
<evidence type="ECO:0000256" key="1">
    <source>
        <dbReference type="ARBA" id="ARBA00004749"/>
    </source>
</evidence>
<comment type="pathway">
    <text evidence="1">Cofactor biosynthesis; ubiquinone biosynthesis.</text>
</comment>
<dbReference type="SUPFAM" id="SSF47240">
    <property type="entry name" value="Ferritin-like"/>
    <property type="match status" value="1"/>
</dbReference>
<protein>
    <recommendedName>
        <fullName evidence="11">Demethoxyubiquinone hydroxylase family protein</fullName>
    </recommendedName>
</protein>
<reference evidence="9 10" key="1">
    <citation type="submission" date="2017-06" db="EMBL/GenBank/DDBJ databases">
        <title>Genome Sequencing of the methanotroph Methylovulum psychrotolerants str. HV10-M2 isolated from a high-altitude environment.</title>
        <authorList>
            <person name="Mateos-Rivera A."/>
        </authorList>
    </citation>
    <scope>NUCLEOTIDE SEQUENCE [LARGE SCALE GENOMIC DNA]</scope>
    <source>
        <strain evidence="9 10">HV10_M2</strain>
    </source>
</reference>
<dbReference type="InterPro" id="IPR011566">
    <property type="entry name" value="Ubq_synth_Coq7"/>
</dbReference>
<evidence type="ECO:0000256" key="7">
    <source>
        <dbReference type="ARBA" id="ARBA00023136"/>
    </source>
</evidence>
<dbReference type="EMBL" id="CP022129">
    <property type="protein sequence ID" value="ASF47713.1"/>
    <property type="molecule type" value="Genomic_DNA"/>
</dbReference>
<keyword evidence="7 8" id="KW-0472">Membrane</keyword>
<name>A0A1Z4C2G0_9GAMM</name>
<dbReference type="KEGG" id="mpsy:CEK71_17470"/>
<keyword evidence="3" id="KW-0479">Metal-binding</keyword>
<dbReference type="InterPro" id="IPR009078">
    <property type="entry name" value="Ferritin-like_SF"/>
</dbReference>
<evidence type="ECO:0000256" key="3">
    <source>
        <dbReference type="ARBA" id="ARBA00022723"/>
    </source>
</evidence>
<keyword evidence="2" id="KW-0831">Ubiquinone biosynthesis</keyword>
<dbReference type="GO" id="GO:0006744">
    <property type="term" value="P:ubiquinone biosynthetic process"/>
    <property type="evidence" value="ECO:0007669"/>
    <property type="project" value="UniProtKB-KW"/>
</dbReference>
<keyword evidence="4" id="KW-0560">Oxidoreductase</keyword>
<keyword evidence="10" id="KW-1185">Reference proteome</keyword>
<dbReference type="GO" id="GO:0008682">
    <property type="term" value="F:3-demethoxyubiquinol 3-hydroxylase activity"/>
    <property type="evidence" value="ECO:0007669"/>
    <property type="project" value="TreeGrafter"/>
</dbReference>
<dbReference type="GO" id="GO:0046872">
    <property type="term" value="F:metal ion binding"/>
    <property type="evidence" value="ECO:0007669"/>
    <property type="project" value="UniProtKB-KW"/>
</dbReference>
<dbReference type="Pfam" id="PF03232">
    <property type="entry name" value="COQ7"/>
    <property type="match status" value="1"/>
</dbReference>
<dbReference type="Proteomes" id="UP000197019">
    <property type="component" value="Chromosome"/>
</dbReference>
<dbReference type="PANTHER" id="PTHR11237">
    <property type="entry name" value="COENZYME Q10 BIOSYNTHESIS PROTEIN 7"/>
    <property type="match status" value="1"/>
</dbReference>
<evidence type="ECO:0008006" key="11">
    <source>
        <dbReference type="Google" id="ProtNLM"/>
    </source>
</evidence>
<dbReference type="AlphaFoldDB" id="A0A1Z4C2G0"/>
<evidence type="ECO:0000256" key="8">
    <source>
        <dbReference type="SAM" id="Phobius"/>
    </source>
</evidence>
<feature type="transmembrane region" description="Helical" evidence="8">
    <location>
        <begin position="71"/>
        <end position="91"/>
    </location>
</feature>
<dbReference type="RefSeq" id="WP_088620583.1">
    <property type="nucleotide sequence ID" value="NZ_CP022129.1"/>
</dbReference>
<accession>A0A1Z4C2G0</accession>
<keyword evidence="8" id="KW-0812">Transmembrane</keyword>
<keyword evidence="5" id="KW-0408">Iron</keyword>
<proteinExistence type="predicted"/>
<evidence type="ECO:0000256" key="5">
    <source>
        <dbReference type="ARBA" id="ARBA00023004"/>
    </source>
</evidence>
<evidence type="ECO:0000256" key="4">
    <source>
        <dbReference type="ARBA" id="ARBA00023002"/>
    </source>
</evidence>
<evidence type="ECO:0000313" key="10">
    <source>
        <dbReference type="Proteomes" id="UP000197019"/>
    </source>
</evidence>
<dbReference type="PANTHER" id="PTHR11237:SF4">
    <property type="entry name" value="5-DEMETHOXYUBIQUINONE HYDROXYLASE, MITOCHONDRIAL"/>
    <property type="match status" value="1"/>
</dbReference>
<keyword evidence="8" id="KW-1133">Transmembrane helix</keyword>
<dbReference type="OrthoDB" id="7559360at2"/>
<keyword evidence="6" id="KW-0503">Monooxygenase</keyword>
<organism evidence="9 10">
    <name type="scientific">Methylovulum psychrotolerans</name>
    <dbReference type="NCBI Taxonomy" id="1704499"/>
    <lineage>
        <taxon>Bacteria</taxon>
        <taxon>Pseudomonadati</taxon>
        <taxon>Pseudomonadota</taxon>
        <taxon>Gammaproteobacteria</taxon>
        <taxon>Methylococcales</taxon>
        <taxon>Methylococcaceae</taxon>
        <taxon>Methylovulum</taxon>
    </lineage>
</organism>
<evidence type="ECO:0000313" key="9">
    <source>
        <dbReference type="EMBL" id="ASF47713.1"/>
    </source>
</evidence>
<gene>
    <name evidence="9" type="ORF">CEK71_17470</name>
</gene>
<evidence type="ECO:0000256" key="6">
    <source>
        <dbReference type="ARBA" id="ARBA00023033"/>
    </source>
</evidence>